<evidence type="ECO:0000313" key="2">
    <source>
        <dbReference type="EMBL" id="MEE3715649.1"/>
    </source>
</evidence>
<dbReference type="CDD" id="cd01949">
    <property type="entry name" value="GGDEF"/>
    <property type="match status" value="1"/>
</dbReference>
<dbReference type="InterPro" id="IPR003018">
    <property type="entry name" value="GAF"/>
</dbReference>
<sequence length="476" mass="52478">MFKISLRKLIKKEGRALLEQLQNTFELTISIHDVNGDVLFAKGNPALEHRHLVAVEDKTIGWVCGENHVETIVSLLNFLAKQELEKKQLGYEVLEGYREMSLILNMANKLSPCIDLEAIANLTIQEATKLIPATSAAVLLLDSETGLLKTIAASGDAFTLETTVALGEGIIGSVTQNGTADIINEVASDPRNTFPHNTLHKGQITGVSSMICVSLCTDDRPIGAIAIAHDTPIFYSARDLKLLTRIASPVAPAIGNTLLHAELYAVQAEYLQKLEIEVAERTKELRQEIYERHRAEASLQDANQKLQQLADLDGLTNVANRRRFDEYLLDEWDRAGRDRKPLSLIMCDVDYFKKYNDTYGHQGGDDCLRKVAQAMNQSAKRPADMVFRYGGEEFAVLLPSTDMDGAMTVANQIRDSVKALQIEHEASLVSKYISVSLGVASMVPIIDAAPTILVTIADQALYQAKNDGRDRIYAIG</sequence>
<dbReference type="Gene3D" id="3.30.70.270">
    <property type="match status" value="1"/>
</dbReference>
<dbReference type="EC" id="2.7.7.65" evidence="2"/>
<dbReference type="PROSITE" id="PS50887">
    <property type="entry name" value="GGDEF"/>
    <property type="match status" value="1"/>
</dbReference>
<dbReference type="Pfam" id="PF00990">
    <property type="entry name" value="GGDEF"/>
    <property type="match status" value="1"/>
</dbReference>
<dbReference type="GO" id="GO:1902201">
    <property type="term" value="P:negative regulation of bacterial-type flagellum-dependent cell motility"/>
    <property type="evidence" value="ECO:0007669"/>
    <property type="project" value="TreeGrafter"/>
</dbReference>
<reference evidence="2" key="1">
    <citation type="submission" date="2024-01" db="EMBL/GenBank/DDBJ databases">
        <title>Bank of Algae and Cyanobacteria of the Azores (BACA) strain genomes.</title>
        <authorList>
            <person name="Luz R."/>
            <person name="Cordeiro R."/>
            <person name="Fonseca A."/>
            <person name="Goncalves V."/>
        </authorList>
    </citation>
    <scope>NUCLEOTIDE SEQUENCE</scope>
    <source>
        <strain evidence="2">BACA0141</strain>
    </source>
</reference>
<dbReference type="PANTHER" id="PTHR45138:SF9">
    <property type="entry name" value="DIGUANYLATE CYCLASE DGCM-RELATED"/>
    <property type="match status" value="1"/>
</dbReference>
<evidence type="ECO:0000313" key="3">
    <source>
        <dbReference type="Proteomes" id="UP001333818"/>
    </source>
</evidence>
<dbReference type="SMART" id="SM00267">
    <property type="entry name" value="GGDEF"/>
    <property type="match status" value="1"/>
</dbReference>
<dbReference type="Pfam" id="PF13185">
    <property type="entry name" value="GAF_2"/>
    <property type="match status" value="1"/>
</dbReference>
<evidence type="ECO:0000259" key="1">
    <source>
        <dbReference type="PROSITE" id="PS50887"/>
    </source>
</evidence>
<dbReference type="InterPro" id="IPR029016">
    <property type="entry name" value="GAF-like_dom_sf"/>
</dbReference>
<dbReference type="InterPro" id="IPR043128">
    <property type="entry name" value="Rev_trsase/Diguanyl_cyclase"/>
</dbReference>
<proteinExistence type="predicted"/>
<dbReference type="SUPFAM" id="SSF55781">
    <property type="entry name" value="GAF domain-like"/>
    <property type="match status" value="1"/>
</dbReference>
<dbReference type="Proteomes" id="UP001333818">
    <property type="component" value="Unassembled WGS sequence"/>
</dbReference>
<dbReference type="RefSeq" id="WP_330482073.1">
    <property type="nucleotide sequence ID" value="NZ_JAZBJZ010000006.1"/>
</dbReference>
<dbReference type="InterPro" id="IPR000160">
    <property type="entry name" value="GGDEF_dom"/>
</dbReference>
<comment type="caution">
    <text evidence="2">The sequence shown here is derived from an EMBL/GenBank/DDBJ whole genome shotgun (WGS) entry which is preliminary data.</text>
</comment>
<dbReference type="NCBIfam" id="TIGR00254">
    <property type="entry name" value="GGDEF"/>
    <property type="match status" value="1"/>
</dbReference>
<dbReference type="FunFam" id="3.30.70.270:FF:000001">
    <property type="entry name" value="Diguanylate cyclase domain protein"/>
    <property type="match status" value="1"/>
</dbReference>
<dbReference type="GO" id="GO:0043709">
    <property type="term" value="P:cell adhesion involved in single-species biofilm formation"/>
    <property type="evidence" value="ECO:0007669"/>
    <property type="project" value="TreeGrafter"/>
</dbReference>
<organism evidence="2 3">
    <name type="scientific">Tumidithrix elongata BACA0141</name>
    <dbReference type="NCBI Taxonomy" id="2716417"/>
    <lineage>
        <taxon>Bacteria</taxon>
        <taxon>Bacillati</taxon>
        <taxon>Cyanobacteriota</taxon>
        <taxon>Cyanophyceae</taxon>
        <taxon>Pseudanabaenales</taxon>
        <taxon>Pseudanabaenaceae</taxon>
        <taxon>Tumidithrix</taxon>
        <taxon>Tumidithrix elongata</taxon>
    </lineage>
</organism>
<protein>
    <submittedName>
        <fullName evidence="2">Diguanylate cyclase</fullName>
        <ecNumber evidence="2">2.7.7.65</ecNumber>
    </submittedName>
</protein>
<keyword evidence="3" id="KW-1185">Reference proteome</keyword>
<gene>
    <name evidence="2" type="ORF">V2H45_02695</name>
</gene>
<dbReference type="EMBL" id="JAZBJZ010000006">
    <property type="protein sequence ID" value="MEE3715649.1"/>
    <property type="molecule type" value="Genomic_DNA"/>
</dbReference>
<dbReference type="InterPro" id="IPR050469">
    <property type="entry name" value="Diguanylate_Cyclase"/>
</dbReference>
<dbReference type="SMART" id="SM00065">
    <property type="entry name" value="GAF"/>
    <property type="match status" value="1"/>
</dbReference>
<accession>A0AAW9PVP2</accession>
<dbReference type="GO" id="GO:0052621">
    <property type="term" value="F:diguanylate cyclase activity"/>
    <property type="evidence" value="ECO:0007669"/>
    <property type="project" value="UniProtKB-EC"/>
</dbReference>
<name>A0AAW9PVP2_9CYAN</name>
<dbReference type="PANTHER" id="PTHR45138">
    <property type="entry name" value="REGULATORY COMPONENTS OF SENSORY TRANSDUCTION SYSTEM"/>
    <property type="match status" value="1"/>
</dbReference>
<feature type="domain" description="GGDEF" evidence="1">
    <location>
        <begin position="340"/>
        <end position="476"/>
    </location>
</feature>
<dbReference type="SUPFAM" id="SSF55073">
    <property type="entry name" value="Nucleotide cyclase"/>
    <property type="match status" value="1"/>
</dbReference>
<keyword evidence="2" id="KW-0808">Transferase</keyword>
<dbReference type="GO" id="GO:0005886">
    <property type="term" value="C:plasma membrane"/>
    <property type="evidence" value="ECO:0007669"/>
    <property type="project" value="TreeGrafter"/>
</dbReference>
<dbReference type="Gene3D" id="3.30.450.40">
    <property type="match status" value="1"/>
</dbReference>
<keyword evidence="2" id="KW-0548">Nucleotidyltransferase</keyword>
<dbReference type="InterPro" id="IPR029787">
    <property type="entry name" value="Nucleotide_cyclase"/>
</dbReference>
<dbReference type="AlphaFoldDB" id="A0AAW9PVP2"/>